<organism evidence="4 5">
    <name type="scientific">Globodera pallida</name>
    <name type="common">Potato cyst nematode worm</name>
    <name type="synonym">Heterodera pallida</name>
    <dbReference type="NCBI Taxonomy" id="36090"/>
    <lineage>
        <taxon>Eukaryota</taxon>
        <taxon>Metazoa</taxon>
        <taxon>Ecdysozoa</taxon>
        <taxon>Nematoda</taxon>
        <taxon>Chromadorea</taxon>
        <taxon>Rhabditida</taxon>
        <taxon>Tylenchina</taxon>
        <taxon>Tylenchomorpha</taxon>
        <taxon>Tylenchoidea</taxon>
        <taxon>Heteroderidae</taxon>
        <taxon>Heteroderinae</taxon>
        <taxon>Globodera</taxon>
    </lineage>
</organism>
<evidence type="ECO:0000256" key="1">
    <source>
        <dbReference type="SAM" id="MobiDB-lite"/>
    </source>
</evidence>
<reference evidence="5" key="2">
    <citation type="submission" date="2016-06" db="UniProtKB">
        <authorList>
            <consortium name="WormBaseParasite"/>
        </authorList>
    </citation>
    <scope>IDENTIFICATION</scope>
</reference>
<reference evidence="4" key="1">
    <citation type="submission" date="2014-05" db="EMBL/GenBank/DDBJ databases">
        <title>The genome and life-stage specific transcriptomes of Globodera pallida elucidate key aspects of plant parasitism by a cyst nematode.</title>
        <authorList>
            <person name="Cotton J.A."/>
            <person name="Lilley C.J."/>
            <person name="Jones L.M."/>
            <person name="Kikuchi T."/>
            <person name="Reid A.J."/>
            <person name="Thorpe P."/>
            <person name="Tsai I.J."/>
            <person name="Beasley H."/>
            <person name="Blok V."/>
            <person name="Cock P.J.A."/>
            <person name="Van den Akker S.E."/>
            <person name="Holroyd N."/>
            <person name="Hunt M."/>
            <person name="Mantelin S."/>
            <person name="Naghra H."/>
            <person name="Pain A."/>
            <person name="Palomares-Rius J.E."/>
            <person name="Zarowiecki M."/>
            <person name="Berriman M."/>
            <person name="Jones J.T."/>
            <person name="Urwin P.E."/>
        </authorList>
    </citation>
    <scope>NUCLEOTIDE SEQUENCE [LARGE SCALE GENOMIC DNA]</scope>
    <source>
        <strain evidence="4">Lindley</strain>
    </source>
</reference>
<dbReference type="AlphaFoldDB" id="A0A183C5C6"/>
<name>A0A183C5C6_GLOPA</name>
<sequence length="325" mass="35961">MSQVYSLAFWFVLIGTVLADFKKCSDALKNKAFDGPDNNVLLKLFKESQLEDEELKQFVCDLSEHQIVIGTAFDDQAQGLPSPLKEEYTFLKSLDQFDKPMAKLLHKLHKSMTNEKCNYKKNQHKKRMLQLMMDLSNDGSGGLADLNSAKKRQQRRRGRRKIPIHISTTNKIAIICVLLMIVCIFNIAMFCWYNNCYDCCCCSSCCCPNDLEIGMPMHIAELADNQGFDGSAQNTLKSTDYNLTTEGLPADHIKQGTGPEAAAATIVHVKSQAHEAEEMPPAPALSAEHEHVPSYRPGDNMATNHASETVANGGTGAAFSDPPSP</sequence>
<keyword evidence="2" id="KW-0812">Transmembrane</keyword>
<evidence type="ECO:0000256" key="3">
    <source>
        <dbReference type="SAM" id="SignalP"/>
    </source>
</evidence>
<feature type="transmembrane region" description="Helical" evidence="2">
    <location>
        <begin position="172"/>
        <end position="193"/>
    </location>
</feature>
<evidence type="ECO:0000256" key="2">
    <source>
        <dbReference type="SAM" id="Phobius"/>
    </source>
</evidence>
<dbReference type="WBParaSite" id="GPLIN_000807100">
    <property type="protein sequence ID" value="GPLIN_000807100"/>
    <property type="gene ID" value="GPLIN_000807100"/>
</dbReference>
<feature type="compositionally biased region" description="Polar residues" evidence="1">
    <location>
        <begin position="301"/>
        <end position="312"/>
    </location>
</feature>
<keyword evidence="2" id="KW-0472">Membrane</keyword>
<accession>A0A183C5C6</accession>
<feature type="compositionally biased region" description="Basic residues" evidence="1">
    <location>
        <begin position="149"/>
        <end position="161"/>
    </location>
</feature>
<feature type="chain" id="PRO_5008147094" evidence="3">
    <location>
        <begin position="20"/>
        <end position="325"/>
    </location>
</feature>
<proteinExistence type="predicted"/>
<feature type="region of interest" description="Disordered" evidence="1">
    <location>
        <begin position="274"/>
        <end position="325"/>
    </location>
</feature>
<protein>
    <submittedName>
        <fullName evidence="5">Uncharacterized protein</fullName>
    </submittedName>
</protein>
<feature type="signal peptide" evidence="3">
    <location>
        <begin position="1"/>
        <end position="19"/>
    </location>
</feature>
<keyword evidence="2" id="KW-1133">Transmembrane helix</keyword>
<keyword evidence="4" id="KW-1185">Reference proteome</keyword>
<evidence type="ECO:0000313" key="5">
    <source>
        <dbReference type="WBParaSite" id="GPLIN_000807100"/>
    </source>
</evidence>
<feature type="region of interest" description="Disordered" evidence="1">
    <location>
        <begin position="142"/>
        <end position="161"/>
    </location>
</feature>
<keyword evidence="3" id="KW-0732">Signal</keyword>
<evidence type="ECO:0000313" key="4">
    <source>
        <dbReference type="Proteomes" id="UP000050741"/>
    </source>
</evidence>
<dbReference type="Proteomes" id="UP000050741">
    <property type="component" value="Unassembled WGS sequence"/>
</dbReference>